<evidence type="ECO:0000256" key="1">
    <source>
        <dbReference type="SAM" id="Phobius"/>
    </source>
</evidence>
<feature type="transmembrane region" description="Helical" evidence="1">
    <location>
        <begin position="35"/>
        <end position="54"/>
    </location>
</feature>
<sequence length="216" mass="25097">MNIFNISIVLSFSVFLPVCAVIYRWNHIEKVFRPFTWLLWLGLFNDTLSLVFAYTLKTTAINTNIYVLLEYLLVLYQFGRWNNAVVKACISFAALGVIVWGADNLLMHPLDNRNGAFRIFYSFIIIFFSINEVNKLIVYERRSLLKNPVFLICFTFLAYYSYKAFVEVFIAFGLNLGNSFTQHVFMVLIITNFISNILYTIAVLCIPPKLELTLPY</sequence>
<reference evidence="2 3" key="1">
    <citation type="submission" date="2016-10" db="EMBL/GenBank/DDBJ databases">
        <authorList>
            <person name="de Groot N.N."/>
        </authorList>
    </citation>
    <scope>NUCLEOTIDE SEQUENCE [LARGE SCALE GENOMIC DNA]</scope>
    <source>
        <strain evidence="2 3">DSM 28286</strain>
    </source>
</reference>
<accession>A0A1I5VJS0</accession>
<dbReference type="EMBL" id="FOXQ01000005">
    <property type="protein sequence ID" value="SFQ07622.1"/>
    <property type="molecule type" value="Genomic_DNA"/>
</dbReference>
<keyword evidence="1" id="KW-0812">Transmembrane</keyword>
<evidence type="ECO:0000313" key="3">
    <source>
        <dbReference type="Proteomes" id="UP000199031"/>
    </source>
</evidence>
<keyword evidence="1" id="KW-0472">Membrane</keyword>
<dbReference type="Proteomes" id="UP000199031">
    <property type="component" value="Unassembled WGS sequence"/>
</dbReference>
<feature type="transmembrane region" description="Helical" evidence="1">
    <location>
        <begin position="85"/>
        <end position="107"/>
    </location>
</feature>
<dbReference type="RefSeq" id="WP_143075811.1">
    <property type="nucleotide sequence ID" value="NZ_FOXQ01000005.1"/>
</dbReference>
<keyword evidence="1" id="KW-1133">Transmembrane helix</keyword>
<dbReference type="AlphaFoldDB" id="A0A1I5VJS0"/>
<feature type="transmembrane region" description="Helical" evidence="1">
    <location>
        <begin position="149"/>
        <end position="172"/>
    </location>
</feature>
<dbReference type="OrthoDB" id="655674at2"/>
<dbReference type="STRING" id="1465490.SAMN05444277_10525"/>
<feature type="transmembrane region" description="Helical" evidence="1">
    <location>
        <begin position="184"/>
        <end position="206"/>
    </location>
</feature>
<name>A0A1I5VJS0_9BACT</name>
<feature type="transmembrane region" description="Helical" evidence="1">
    <location>
        <begin position="6"/>
        <end position="23"/>
    </location>
</feature>
<proteinExistence type="predicted"/>
<organism evidence="2 3">
    <name type="scientific">Parafilimonas terrae</name>
    <dbReference type="NCBI Taxonomy" id="1465490"/>
    <lineage>
        <taxon>Bacteria</taxon>
        <taxon>Pseudomonadati</taxon>
        <taxon>Bacteroidota</taxon>
        <taxon>Chitinophagia</taxon>
        <taxon>Chitinophagales</taxon>
        <taxon>Chitinophagaceae</taxon>
        <taxon>Parafilimonas</taxon>
    </lineage>
</organism>
<protein>
    <recommendedName>
        <fullName evidence="4">YhhN-like protein</fullName>
    </recommendedName>
</protein>
<evidence type="ECO:0008006" key="4">
    <source>
        <dbReference type="Google" id="ProtNLM"/>
    </source>
</evidence>
<evidence type="ECO:0000313" key="2">
    <source>
        <dbReference type="EMBL" id="SFQ07622.1"/>
    </source>
</evidence>
<gene>
    <name evidence="2" type="ORF">SAMN05444277_10525</name>
</gene>
<feature type="transmembrane region" description="Helical" evidence="1">
    <location>
        <begin position="119"/>
        <end position="137"/>
    </location>
</feature>
<keyword evidence="3" id="KW-1185">Reference proteome</keyword>